<evidence type="ECO:0000313" key="2">
    <source>
        <dbReference type="Proteomes" id="UP000721920"/>
    </source>
</evidence>
<reference evidence="1" key="2">
    <citation type="submission" date="2021-09" db="EMBL/GenBank/DDBJ databases">
        <authorList>
            <person name="Gilroy R."/>
        </authorList>
    </citation>
    <scope>NUCLEOTIDE SEQUENCE</scope>
    <source>
        <strain evidence="1">CHK173-2145</strain>
    </source>
</reference>
<dbReference type="EMBL" id="DYXN01000085">
    <property type="protein sequence ID" value="HJE87073.1"/>
    <property type="molecule type" value="Genomic_DNA"/>
</dbReference>
<organism evidence="1 2">
    <name type="scientific">Levilactobacillus hammesii</name>
    <dbReference type="NCBI Taxonomy" id="267633"/>
    <lineage>
        <taxon>Bacteria</taxon>
        <taxon>Bacillati</taxon>
        <taxon>Bacillota</taxon>
        <taxon>Bacilli</taxon>
        <taxon>Lactobacillales</taxon>
        <taxon>Lactobacillaceae</taxon>
        <taxon>Levilactobacillus</taxon>
    </lineage>
</organism>
<sequence>MPEIKVIGDILSGKFQPTLTGNTIVDAALIDRFCQSLITALSLSPQSVQAEHHWDLVVDPTTIYVVDEHILNASGHQHRLANIVPVSHTELLRGQIGATKRRLATILAAQSSAN</sequence>
<accession>A0A921F0U6</accession>
<evidence type="ECO:0000313" key="1">
    <source>
        <dbReference type="EMBL" id="HJE87073.1"/>
    </source>
</evidence>
<dbReference type="AlphaFoldDB" id="A0A921F0U6"/>
<proteinExistence type="predicted"/>
<dbReference type="Proteomes" id="UP000721920">
    <property type="component" value="Unassembled WGS sequence"/>
</dbReference>
<protein>
    <submittedName>
        <fullName evidence="1">Uncharacterized protein</fullName>
    </submittedName>
</protein>
<comment type="caution">
    <text evidence="1">The sequence shown here is derived from an EMBL/GenBank/DDBJ whole genome shotgun (WGS) entry which is preliminary data.</text>
</comment>
<name>A0A921F0U6_9LACO</name>
<reference evidence="1" key="1">
    <citation type="journal article" date="2021" name="PeerJ">
        <title>Extensive microbial diversity within the chicken gut microbiome revealed by metagenomics and culture.</title>
        <authorList>
            <person name="Gilroy R."/>
            <person name="Ravi A."/>
            <person name="Getino M."/>
            <person name="Pursley I."/>
            <person name="Horton D.L."/>
            <person name="Alikhan N.F."/>
            <person name="Baker D."/>
            <person name="Gharbi K."/>
            <person name="Hall N."/>
            <person name="Watson M."/>
            <person name="Adriaenssens E.M."/>
            <person name="Foster-Nyarko E."/>
            <person name="Jarju S."/>
            <person name="Secka A."/>
            <person name="Antonio M."/>
            <person name="Oren A."/>
            <person name="Chaudhuri R.R."/>
            <person name="La Ragione R."/>
            <person name="Hildebrand F."/>
            <person name="Pallen M.J."/>
        </authorList>
    </citation>
    <scope>NUCLEOTIDE SEQUENCE</scope>
    <source>
        <strain evidence="1">CHK173-2145</strain>
    </source>
</reference>
<gene>
    <name evidence="1" type="ORF">K8U88_05740</name>
</gene>